<keyword evidence="1" id="KW-1133">Transmembrane helix</keyword>
<evidence type="ECO:0000256" key="1">
    <source>
        <dbReference type="SAM" id="Phobius"/>
    </source>
</evidence>
<evidence type="ECO:0000259" key="2">
    <source>
        <dbReference type="Pfam" id="PF01478"/>
    </source>
</evidence>
<dbReference type="Gene3D" id="1.20.120.1220">
    <property type="match status" value="1"/>
</dbReference>
<feature type="transmembrane region" description="Helical" evidence="1">
    <location>
        <begin position="37"/>
        <end position="55"/>
    </location>
</feature>
<feature type="transmembrane region" description="Helical" evidence="1">
    <location>
        <begin position="179"/>
        <end position="196"/>
    </location>
</feature>
<dbReference type="EMBL" id="BPQP01000065">
    <property type="protein sequence ID" value="GJD96622.1"/>
    <property type="molecule type" value="Genomic_DNA"/>
</dbReference>
<evidence type="ECO:0000313" key="4">
    <source>
        <dbReference type="Proteomes" id="UP001055125"/>
    </source>
</evidence>
<protein>
    <recommendedName>
        <fullName evidence="2">Prepilin type IV endopeptidase peptidase domain-containing protein</fullName>
    </recommendedName>
</protein>
<reference evidence="3" key="1">
    <citation type="journal article" date="2021" name="Front. Microbiol.">
        <title>Comprehensive Comparative Genomics and Phenotyping of Methylobacterium Species.</title>
        <authorList>
            <person name="Alessa O."/>
            <person name="Ogura Y."/>
            <person name="Fujitani Y."/>
            <person name="Takami H."/>
            <person name="Hayashi T."/>
            <person name="Sahin N."/>
            <person name="Tani A."/>
        </authorList>
    </citation>
    <scope>NUCLEOTIDE SEQUENCE</scope>
    <source>
        <strain evidence="3">DSM 19015</strain>
    </source>
</reference>
<organism evidence="3 4">
    <name type="scientific">Methylobacterium iners</name>
    <dbReference type="NCBI Taxonomy" id="418707"/>
    <lineage>
        <taxon>Bacteria</taxon>
        <taxon>Pseudomonadati</taxon>
        <taxon>Pseudomonadota</taxon>
        <taxon>Alphaproteobacteria</taxon>
        <taxon>Hyphomicrobiales</taxon>
        <taxon>Methylobacteriaceae</taxon>
        <taxon>Methylobacterium</taxon>
    </lineage>
</organism>
<keyword evidence="1" id="KW-0472">Membrane</keyword>
<dbReference type="InterPro" id="IPR000045">
    <property type="entry name" value="Prepilin_IV_endopep_pep"/>
</dbReference>
<proteinExistence type="predicted"/>
<gene>
    <name evidence="3" type="ORF">OCOJLMKI_3845</name>
</gene>
<dbReference type="RefSeq" id="WP_238245720.1">
    <property type="nucleotide sequence ID" value="NZ_BPQP01000065.1"/>
</dbReference>
<keyword evidence="1" id="KW-0812">Transmembrane</keyword>
<feature type="transmembrane region" description="Helical" evidence="1">
    <location>
        <begin position="132"/>
        <end position="159"/>
    </location>
</feature>
<reference evidence="3" key="2">
    <citation type="submission" date="2021-08" db="EMBL/GenBank/DDBJ databases">
        <authorList>
            <person name="Tani A."/>
            <person name="Ola A."/>
            <person name="Ogura Y."/>
            <person name="Katsura K."/>
            <person name="Hayashi T."/>
        </authorList>
    </citation>
    <scope>NUCLEOTIDE SEQUENCE</scope>
    <source>
        <strain evidence="3">DSM 19015</strain>
    </source>
</reference>
<accession>A0ABQ4S2J4</accession>
<name>A0ABQ4S2J4_9HYPH</name>
<dbReference type="Pfam" id="PF01478">
    <property type="entry name" value="Peptidase_A24"/>
    <property type="match status" value="1"/>
</dbReference>
<feature type="domain" description="Prepilin type IV endopeptidase peptidase" evidence="2">
    <location>
        <begin position="46"/>
        <end position="160"/>
    </location>
</feature>
<sequence>MGDAMLAQDIEAKGIAGLVLGVGLFGSGLAAWNGPGLTATCAIALALAVVGLRIVWQDLAEFTISDTASVAVGLLGLTARIGDGASTGDPVAAILGFAILDAVCCGGVLLALRECFYRRRGYDGVGLGDVKLAAAGGILLGTVGLSWAILGASLAGLAIVATVRILPWASQVVRVTDRIAFGAVLAPFLWATWLVGQIQPGTLARF</sequence>
<evidence type="ECO:0000313" key="3">
    <source>
        <dbReference type="EMBL" id="GJD96622.1"/>
    </source>
</evidence>
<keyword evidence="4" id="KW-1185">Reference proteome</keyword>
<comment type="caution">
    <text evidence="3">The sequence shown here is derived from an EMBL/GenBank/DDBJ whole genome shotgun (WGS) entry which is preliminary data.</text>
</comment>
<dbReference type="Proteomes" id="UP001055125">
    <property type="component" value="Unassembled WGS sequence"/>
</dbReference>
<feature type="transmembrane region" description="Helical" evidence="1">
    <location>
        <begin position="91"/>
        <end position="112"/>
    </location>
</feature>
<feature type="transmembrane region" description="Helical" evidence="1">
    <location>
        <begin position="12"/>
        <end position="31"/>
    </location>
</feature>